<feature type="transmembrane region" description="Helical" evidence="5">
    <location>
        <begin position="171"/>
        <end position="192"/>
    </location>
</feature>
<dbReference type="EMBL" id="CP086716">
    <property type="protein sequence ID" value="WOO80859.1"/>
    <property type="molecule type" value="Genomic_DNA"/>
</dbReference>
<feature type="domain" description="EXS" evidence="6">
    <location>
        <begin position="254"/>
        <end position="535"/>
    </location>
</feature>
<keyword evidence="4 5" id="KW-0472">Membrane</keyword>
<comment type="subcellular location">
    <subcellularLocation>
        <location evidence="1">Membrane</location>
        <topology evidence="1">Multi-pass membrane protein</topology>
    </subcellularLocation>
</comment>
<keyword evidence="3 5" id="KW-1133">Transmembrane helix</keyword>
<dbReference type="InterPro" id="IPR004342">
    <property type="entry name" value="EXS_C"/>
</dbReference>
<proteinExistence type="predicted"/>
<dbReference type="Proteomes" id="UP000827549">
    <property type="component" value="Chromosome 3"/>
</dbReference>
<gene>
    <name evidence="7" type="primary">erd1</name>
    <name evidence="7" type="ORF">LOC62_03G004386</name>
</gene>
<dbReference type="AlphaFoldDB" id="A0AAF0YBK0"/>
<sequence>MDIDTPPDLLPPEAITPLELPEFSAGFPLPFRVLFLVGLALLLWAVNLHVLHLLGLDSSWILDIRDSDDTGDLTSPPVDGGVDANEIDLALDTLSLPPASAAAHIAPHVRHALDSPRANTPPPAAGRRPSAKLYGPVYRLFLAYAAWCLAGWGVFRWITGDKTDKMEAWRGLVGFIALAPLAAALLPWRGIAHRERRAFRKSIHRILVPPPNAPIFFADVILADILTSFAKVLGDLYVSASQIIFGGITHGRVAPHGVSKWITLAMVGLPYLLRFRQCMLEFYHSGWQSKRPFANALKYASAFPVILLSAAQKDVVREVAEAKGVTPAELNTAPTRWFGEHPVFRLWLLAVVVNSMFSFYWDVEMDWGLSLCELETWLPSQADSSSGHLTPNARSPSPPRGIFARIRRTLGRDTHQRSPHPAHHSLNDVSPSTKPALWGLRQTLLLPDPIVYYLFALLDLVLRFTWSLDLSTHLHTISKIESGVFFMEALELVRRWMWVFIRVEWEAVKMGELARFRTGRERTAVLWADKSGDDDDN</sequence>
<evidence type="ECO:0000259" key="6">
    <source>
        <dbReference type="PROSITE" id="PS51380"/>
    </source>
</evidence>
<evidence type="ECO:0000313" key="8">
    <source>
        <dbReference type="Proteomes" id="UP000827549"/>
    </source>
</evidence>
<dbReference type="GO" id="GO:0005737">
    <property type="term" value="C:cytoplasm"/>
    <property type="evidence" value="ECO:0007669"/>
    <property type="project" value="TreeGrafter"/>
</dbReference>
<dbReference type="GO" id="GO:0016020">
    <property type="term" value="C:membrane"/>
    <property type="evidence" value="ECO:0007669"/>
    <property type="project" value="UniProtKB-SubCell"/>
</dbReference>
<evidence type="ECO:0000256" key="3">
    <source>
        <dbReference type="ARBA" id="ARBA00022989"/>
    </source>
</evidence>
<keyword evidence="2 5" id="KW-0812">Transmembrane</keyword>
<name>A0AAF0YBK0_9TREE</name>
<reference evidence="7" key="1">
    <citation type="submission" date="2023-10" db="EMBL/GenBank/DDBJ databases">
        <authorList>
            <person name="Noh H."/>
        </authorList>
    </citation>
    <scope>NUCLEOTIDE SEQUENCE</scope>
    <source>
        <strain evidence="7">DUCC4014</strain>
    </source>
</reference>
<dbReference type="PANTHER" id="PTHR10783">
    <property type="entry name" value="XENOTROPIC AND POLYTROPIC RETROVIRUS RECEPTOR 1-RELATED"/>
    <property type="match status" value="1"/>
</dbReference>
<evidence type="ECO:0000256" key="1">
    <source>
        <dbReference type="ARBA" id="ARBA00004141"/>
    </source>
</evidence>
<organism evidence="7 8">
    <name type="scientific">Vanrija pseudolonga</name>
    <dbReference type="NCBI Taxonomy" id="143232"/>
    <lineage>
        <taxon>Eukaryota</taxon>
        <taxon>Fungi</taxon>
        <taxon>Dikarya</taxon>
        <taxon>Basidiomycota</taxon>
        <taxon>Agaricomycotina</taxon>
        <taxon>Tremellomycetes</taxon>
        <taxon>Trichosporonales</taxon>
        <taxon>Trichosporonaceae</taxon>
        <taxon>Vanrija</taxon>
    </lineage>
</organism>
<dbReference type="GeneID" id="87807624"/>
<keyword evidence="8" id="KW-1185">Reference proteome</keyword>
<protein>
    <submittedName>
        <fullName evidence="7">Protein ERD1 1</fullName>
    </submittedName>
</protein>
<accession>A0AAF0YBK0</accession>
<feature type="transmembrane region" description="Helical" evidence="5">
    <location>
        <begin position="137"/>
        <end position="159"/>
    </location>
</feature>
<dbReference type="PROSITE" id="PS51380">
    <property type="entry name" value="EXS"/>
    <property type="match status" value="1"/>
</dbReference>
<feature type="transmembrane region" description="Helical" evidence="5">
    <location>
        <begin position="33"/>
        <end position="56"/>
    </location>
</feature>
<feature type="transmembrane region" description="Helical" evidence="5">
    <location>
        <begin position="343"/>
        <end position="361"/>
    </location>
</feature>
<evidence type="ECO:0000256" key="5">
    <source>
        <dbReference type="SAM" id="Phobius"/>
    </source>
</evidence>
<evidence type="ECO:0000313" key="7">
    <source>
        <dbReference type="EMBL" id="WOO80859.1"/>
    </source>
</evidence>
<evidence type="ECO:0000256" key="4">
    <source>
        <dbReference type="ARBA" id="ARBA00023136"/>
    </source>
</evidence>
<dbReference type="Pfam" id="PF03124">
    <property type="entry name" value="EXS"/>
    <property type="match status" value="1"/>
</dbReference>
<evidence type="ECO:0000256" key="2">
    <source>
        <dbReference type="ARBA" id="ARBA00022692"/>
    </source>
</evidence>
<dbReference type="RefSeq" id="XP_062626891.1">
    <property type="nucleotide sequence ID" value="XM_062770907.1"/>
</dbReference>
<dbReference type="PANTHER" id="PTHR10783:SF46">
    <property type="entry name" value="PROTEIN ERD1 HOMOLOG 2"/>
    <property type="match status" value="1"/>
</dbReference>